<dbReference type="SMART" id="SM00028">
    <property type="entry name" value="TPR"/>
    <property type="match status" value="3"/>
</dbReference>
<dbReference type="Pfam" id="PF00515">
    <property type="entry name" value="TPR_1"/>
    <property type="match status" value="1"/>
</dbReference>
<reference evidence="7" key="1">
    <citation type="submission" date="2016-10" db="EMBL/GenBank/DDBJ databases">
        <authorList>
            <person name="Varghese N."/>
            <person name="Submissions S."/>
        </authorList>
    </citation>
    <scope>NUCLEOTIDE SEQUENCE [LARGE SCALE GENOMIC DNA]</scope>
    <source>
        <strain evidence="7">BL47</strain>
    </source>
</reference>
<dbReference type="Proteomes" id="UP000198704">
    <property type="component" value="Unassembled WGS sequence"/>
</dbReference>
<dbReference type="AlphaFoldDB" id="A0A1H0EKB4"/>
<feature type="chain" id="PRO_5011438657" evidence="5">
    <location>
        <begin position="24"/>
        <end position="197"/>
    </location>
</feature>
<dbReference type="InterPro" id="IPR019734">
    <property type="entry name" value="TPR_rpt"/>
</dbReference>
<dbReference type="STRING" id="582672.SAMN05216360_111215"/>
<evidence type="ECO:0000256" key="2">
    <source>
        <dbReference type="ARBA" id="ARBA00022803"/>
    </source>
</evidence>
<accession>A0A1H0EKB4</accession>
<feature type="repeat" description="TPR" evidence="3">
    <location>
        <begin position="95"/>
        <end position="128"/>
    </location>
</feature>
<dbReference type="SUPFAM" id="SSF48452">
    <property type="entry name" value="TPR-like"/>
    <property type="match status" value="1"/>
</dbReference>
<dbReference type="EMBL" id="FNHS01000011">
    <property type="protein sequence ID" value="SDN82770.1"/>
    <property type="molecule type" value="Genomic_DNA"/>
</dbReference>
<keyword evidence="1" id="KW-0677">Repeat</keyword>
<keyword evidence="7" id="KW-1185">Reference proteome</keyword>
<evidence type="ECO:0000256" key="1">
    <source>
        <dbReference type="ARBA" id="ARBA00022737"/>
    </source>
</evidence>
<keyword evidence="5" id="KW-0732">Signal</keyword>
<keyword evidence="2 3" id="KW-0802">TPR repeat</keyword>
<sequence length="197" mass="20743">MRAPLLGLTVCARACLMAAMALASPAALADAAQDCRSGSPEMRVGGCGRLLAEARTPRQRAIALDGRCWANIDRGAFVDALADCNSAIRADDQYPYAFHNRGVAYAGLQNPSAAIADFNRALAMRPTFSNTLINRAKANITLGNTQAAVRDYEEVLRLKPDNEEAKSALNGLRTAAGTSPSPSPNMNNSLCGSIGCN</sequence>
<evidence type="ECO:0000256" key="4">
    <source>
        <dbReference type="SAM" id="MobiDB-lite"/>
    </source>
</evidence>
<evidence type="ECO:0000313" key="7">
    <source>
        <dbReference type="Proteomes" id="UP000198704"/>
    </source>
</evidence>
<evidence type="ECO:0000256" key="3">
    <source>
        <dbReference type="PROSITE-ProRule" id="PRU00339"/>
    </source>
</evidence>
<name>A0A1H0EKB4_9HYPH</name>
<dbReference type="PANTHER" id="PTHR44858">
    <property type="entry name" value="TETRATRICOPEPTIDE REPEAT PROTEIN 6"/>
    <property type="match status" value="1"/>
</dbReference>
<evidence type="ECO:0000313" key="6">
    <source>
        <dbReference type="EMBL" id="SDN82770.1"/>
    </source>
</evidence>
<protein>
    <submittedName>
        <fullName evidence="6">Tetratricopeptide repeat-containing protein</fullName>
    </submittedName>
</protein>
<feature type="region of interest" description="Disordered" evidence="4">
    <location>
        <begin position="173"/>
        <end position="197"/>
    </location>
</feature>
<dbReference type="PANTHER" id="PTHR44858:SF1">
    <property type="entry name" value="UDP-N-ACETYLGLUCOSAMINE--PEPTIDE N-ACETYLGLUCOSAMINYLTRANSFERASE SPINDLY-RELATED"/>
    <property type="match status" value="1"/>
</dbReference>
<dbReference type="InterPro" id="IPR011990">
    <property type="entry name" value="TPR-like_helical_dom_sf"/>
</dbReference>
<proteinExistence type="predicted"/>
<organism evidence="6 7">
    <name type="scientific">Methylobacterium phyllostachyos</name>
    <dbReference type="NCBI Taxonomy" id="582672"/>
    <lineage>
        <taxon>Bacteria</taxon>
        <taxon>Pseudomonadati</taxon>
        <taxon>Pseudomonadota</taxon>
        <taxon>Alphaproteobacteria</taxon>
        <taxon>Hyphomicrobiales</taxon>
        <taxon>Methylobacteriaceae</taxon>
        <taxon>Methylobacterium</taxon>
    </lineage>
</organism>
<dbReference type="Pfam" id="PF13181">
    <property type="entry name" value="TPR_8"/>
    <property type="match status" value="1"/>
</dbReference>
<dbReference type="Gene3D" id="1.25.40.10">
    <property type="entry name" value="Tetratricopeptide repeat domain"/>
    <property type="match status" value="2"/>
</dbReference>
<feature type="signal peptide" evidence="5">
    <location>
        <begin position="1"/>
        <end position="23"/>
    </location>
</feature>
<evidence type="ECO:0000256" key="5">
    <source>
        <dbReference type="SAM" id="SignalP"/>
    </source>
</evidence>
<dbReference type="InterPro" id="IPR050498">
    <property type="entry name" value="Ycf3"/>
</dbReference>
<dbReference type="PROSITE" id="PS50005">
    <property type="entry name" value="TPR"/>
    <property type="match status" value="2"/>
</dbReference>
<gene>
    <name evidence="6" type="ORF">SAMN05216360_111215</name>
</gene>
<feature type="repeat" description="TPR" evidence="3">
    <location>
        <begin position="129"/>
        <end position="162"/>
    </location>
</feature>